<name>A0ACC0M6W4_RHOML</name>
<dbReference type="EMBL" id="CM046397">
    <property type="protein sequence ID" value="KAI8536639.1"/>
    <property type="molecule type" value="Genomic_DNA"/>
</dbReference>
<sequence>MANTEAQRSVLMLCGDYMEDFEAMVPFQALQAYGVSVDAVCPGKKAGDIWTFLLETYLTCKINHQLVSSQPYKARRHSDAVPTQEKERTELFGECPLHVTELLRLASTRILPVFVQTYSESRGHNFTLNATFEDIEMSKYDGLVIPGGRSPEYLSLNDSVIDLVKKFSDSGKPIASLCYGQMILAGAGCLKGRKCTSYPAVKPVLVDAGAHWVEPDTMSACAVHENIITAVTYESHPKFIQLFVKALGGTIKGSEKRILFLCGDYMEDYEVMVPFQSLQALGCHVDAVCPKKAVGDKCPTAVHDFEGDQTYTEMPGHDFTLTANFEGIDASSYDALVIPGGRAPEYLALDGSVIKLVKEFMEAEKPVASICHGQQILAAAGVLKGRKCTAYPAVKLQVVLSGAKWLEPDPIDRCFTDGNLVTGAAWPGHPQFISQLMSLLGVRVSF</sequence>
<evidence type="ECO:0000313" key="2">
    <source>
        <dbReference type="Proteomes" id="UP001062846"/>
    </source>
</evidence>
<keyword evidence="2" id="KW-1185">Reference proteome</keyword>
<gene>
    <name evidence="1" type="ORF">RHMOL_Rhmol10G0272800</name>
</gene>
<evidence type="ECO:0000313" key="1">
    <source>
        <dbReference type="EMBL" id="KAI8536639.1"/>
    </source>
</evidence>
<proteinExistence type="predicted"/>
<reference evidence="1" key="1">
    <citation type="submission" date="2022-02" db="EMBL/GenBank/DDBJ databases">
        <title>Plant Genome Project.</title>
        <authorList>
            <person name="Zhang R.-G."/>
        </authorList>
    </citation>
    <scope>NUCLEOTIDE SEQUENCE</scope>
    <source>
        <strain evidence="1">AT1</strain>
    </source>
</reference>
<comment type="caution">
    <text evidence="1">The sequence shown here is derived from an EMBL/GenBank/DDBJ whole genome shotgun (WGS) entry which is preliminary data.</text>
</comment>
<organism evidence="1 2">
    <name type="scientific">Rhododendron molle</name>
    <name type="common">Chinese azalea</name>
    <name type="synonym">Azalea mollis</name>
    <dbReference type="NCBI Taxonomy" id="49168"/>
    <lineage>
        <taxon>Eukaryota</taxon>
        <taxon>Viridiplantae</taxon>
        <taxon>Streptophyta</taxon>
        <taxon>Embryophyta</taxon>
        <taxon>Tracheophyta</taxon>
        <taxon>Spermatophyta</taxon>
        <taxon>Magnoliopsida</taxon>
        <taxon>eudicotyledons</taxon>
        <taxon>Gunneridae</taxon>
        <taxon>Pentapetalae</taxon>
        <taxon>asterids</taxon>
        <taxon>Ericales</taxon>
        <taxon>Ericaceae</taxon>
        <taxon>Ericoideae</taxon>
        <taxon>Rhodoreae</taxon>
        <taxon>Rhododendron</taxon>
    </lineage>
</organism>
<dbReference type="Proteomes" id="UP001062846">
    <property type="component" value="Chromosome 10"/>
</dbReference>
<protein>
    <submittedName>
        <fullName evidence="1">Uncharacterized protein</fullName>
    </submittedName>
</protein>
<accession>A0ACC0M6W4</accession>